<gene>
    <name evidence="3" type="ORF">C1SCF055_LOCUS32250</name>
</gene>
<dbReference type="PANTHER" id="PTHR45740">
    <property type="entry name" value="POLY [ADP-RIBOSE] POLYMERASE"/>
    <property type="match status" value="1"/>
</dbReference>
<dbReference type="Pfam" id="PF00644">
    <property type="entry name" value="PARP"/>
    <property type="match status" value="1"/>
</dbReference>
<evidence type="ECO:0000313" key="6">
    <source>
        <dbReference type="Proteomes" id="UP001152797"/>
    </source>
</evidence>
<name>A0A9P1GA57_9DINO</name>
<dbReference type="PANTHER" id="PTHR45740:SF2">
    <property type="entry name" value="POLY [ADP-RIBOSE] POLYMERASE"/>
    <property type="match status" value="1"/>
</dbReference>
<dbReference type="GO" id="GO:0003950">
    <property type="term" value="F:NAD+ poly-ADP-ribosyltransferase activity"/>
    <property type="evidence" value="ECO:0007669"/>
    <property type="project" value="InterPro"/>
</dbReference>
<evidence type="ECO:0000259" key="2">
    <source>
        <dbReference type="Pfam" id="PF00644"/>
    </source>
</evidence>
<reference evidence="3" key="1">
    <citation type="submission" date="2022-10" db="EMBL/GenBank/DDBJ databases">
        <authorList>
            <person name="Chen Y."/>
            <person name="Dougan E. K."/>
            <person name="Chan C."/>
            <person name="Rhodes N."/>
            <person name="Thang M."/>
        </authorList>
    </citation>
    <scope>NUCLEOTIDE SEQUENCE</scope>
</reference>
<sequence length="512" mass="57632">ASDETLPNLVKKVVGVRSTLKRWSLAEDFDSCLWDIFEPWYRELKTGSLEKRTAAAEFAIAYTEQLKISVPKWLLDKDQVTVLRLLKEAVESGKEQALREAVVAAKQTDFTGADESLSSALTSKYEEALGKLRHLKRLPSGWEVTDLVGDDASMKMFKKADLDDPSLKEKFQQLFDKTMKASIVTRDRAARGAGEMPRGYRVEKIVSVMNAESWKSYQERQDFIARDCLRYPGCAPMSDAAWADWSGKVHTAAHGNAIMEGAHLPSLNAGANEFLMFHGTKPEAADLIAMNHFDMAFACKTGLFGAGLYFAENSSKSDEYVKGDHKGWYPMILCRVTLGRVYYCANVDPTTDPGRDKLEAACTGGAYHCVLGDRVKARGTYREYDQERSMKHMVEERVQQELETLLRSELMRAQAAMEQRVRQRVCVIFRQEVETTLRKMQAQLDDMVKENNLLRDAFAEANLRSKCFYWALNPAALQTSSALLCGLPSKVLLSLRWRTALAASHPEISTEL</sequence>
<organism evidence="3">
    <name type="scientific">Cladocopium goreaui</name>
    <dbReference type="NCBI Taxonomy" id="2562237"/>
    <lineage>
        <taxon>Eukaryota</taxon>
        <taxon>Sar</taxon>
        <taxon>Alveolata</taxon>
        <taxon>Dinophyceae</taxon>
        <taxon>Suessiales</taxon>
        <taxon>Symbiodiniaceae</taxon>
        <taxon>Cladocopium</taxon>
    </lineage>
</organism>
<evidence type="ECO:0000256" key="1">
    <source>
        <dbReference type="SAM" id="Coils"/>
    </source>
</evidence>
<feature type="coiled-coil region" evidence="1">
    <location>
        <begin position="430"/>
        <end position="457"/>
    </location>
</feature>
<dbReference type="GO" id="GO:0005634">
    <property type="term" value="C:nucleus"/>
    <property type="evidence" value="ECO:0007669"/>
    <property type="project" value="TreeGrafter"/>
</dbReference>
<dbReference type="EMBL" id="CAMXCT030003868">
    <property type="protein sequence ID" value="CAL4793938.1"/>
    <property type="molecule type" value="Genomic_DNA"/>
</dbReference>
<comment type="caution">
    <text evidence="3">The sequence shown here is derived from an EMBL/GenBank/DDBJ whole genome shotgun (WGS) entry which is preliminary data.</text>
</comment>
<evidence type="ECO:0000313" key="4">
    <source>
        <dbReference type="EMBL" id="CAL1160001.1"/>
    </source>
</evidence>
<accession>A0A9P1GA57</accession>
<dbReference type="EMBL" id="CAMXCT010003868">
    <property type="protein sequence ID" value="CAI4006626.1"/>
    <property type="molecule type" value="Genomic_DNA"/>
</dbReference>
<dbReference type="SUPFAM" id="SSF56399">
    <property type="entry name" value="ADP-ribosylation"/>
    <property type="match status" value="1"/>
</dbReference>
<evidence type="ECO:0000313" key="5">
    <source>
        <dbReference type="EMBL" id="CAL4793938.1"/>
    </source>
</evidence>
<dbReference type="Proteomes" id="UP001152797">
    <property type="component" value="Unassembled WGS sequence"/>
</dbReference>
<dbReference type="InterPro" id="IPR051712">
    <property type="entry name" value="ARTD-AVP"/>
</dbReference>
<dbReference type="AlphaFoldDB" id="A0A9P1GA57"/>
<dbReference type="InterPro" id="IPR012317">
    <property type="entry name" value="Poly(ADP-ribose)pol_cat_dom"/>
</dbReference>
<evidence type="ECO:0000313" key="3">
    <source>
        <dbReference type="EMBL" id="CAI4006626.1"/>
    </source>
</evidence>
<dbReference type="EMBL" id="CAMXCT020003868">
    <property type="protein sequence ID" value="CAL1160001.1"/>
    <property type="molecule type" value="Genomic_DNA"/>
</dbReference>
<keyword evidence="1" id="KW-0175">Coiled coil</keyword>
<dbReference type="OrthoDB" id="302958at2759"/>
<dbReference type="GO" id="GO:1990404">
    <property type="term" value="F:NAD+-protein mono-ADP-ribosyltransferase activity"/>
    <property type="evidence" value="ECO:0007669"/>
    <property type="project" value="TreeGrafter"/>
</dbReference>
<dbReference type="Gene3D" id="3.90.228.10">
    <property type="match status" value="1"/>
</dbReference>
<feature type="domain" description="PARP catalytic" evidence="2">
    <location>
        <begin position="269"/>
        <end position="352"/>
    </location>
</feature>
<proteinExistence type="predicted"/>
<feature type="non-terminal residue" evidence="3">
    <location>
        <position position="1"/>
    </location>
</feature>
<keyword evidence="6" id="KW-1185">Reference proteome</keyword>
<reference evidence="4" key="2">
    <citation type="submission" date="2024-04" db="EMBL/GenBank/DDBJ databases">
        <authorList>
            <person name="Chen Y."/>
            <person name="Shah S."/>
            <person name="Dougan E. K."/>
            <person name="Thang M."/>
            <person name="Chan C."/>
        </authorList>
    </citation>
    <scope>NUCLEOTIDE SEQUENCE [LARGE SCALE GENOMIC DNA]</scope>
</reference>
<protein>
    <submittedName>
        <fullName evidence="5">Poly [ADP-ribose] polymerase (PARP)</fullName>
    </submittedName>
</protein>